<dbReference type="FunFam" id="3.40.50.2300:FF:000050">
    <property type="entry name" value="Response regulator receiver"/>
    <property type="match status" value="1"/>
</dbReference>
<dbReference type="AlphaFoldDB" id="A0AAE3Z8Q7"/>
<evidence type="ECO:0000256" key="1">
    <source>
        <dbReference type="PROSITE-ProRule" id="PRU00169"/>
    </source>
</evidence>
<feature type="modified residue" description="4-aspartylphosphate" evidence="1">
    <location>
        <position position="68"/>
    </location>
</feature>
<dbReference type="InterPro" id="IPR036388">
    <property type="entry name" value="WH-like_DNA-bd_sf"/>
</dbReference>
<dbReference type="GO" id="GO:0003723">
    <property type="term" value="F:RNA binding"/>
    <property type="evidence" value="ECO:0007669"/>
    <property type="project" value="InterPro"/>
</dbReference>
<dbReference type="SUPFAM" id="SSF52172">
    <property type="entry name" value="CheY-like"/>
    <property type="match status" value="1"/>
</dbReference>
<evidence type="ECO:0000259" key="3">
    <source>
        <dbReference type="PROSITE" id="PS50921"/>
    </source>
</evidence>
<dbReference type="Pfam" id="PF00072">
    <property type="entry name" value="Response_reg"/>
    <property type="match status" value="1"/>
</dbReference>
<dbReference type="SMART" id="SM00448">
    <property type="entry name" value="REC"/>
    <property type="match status" value="1"/>
</dbReference>
<dbReference type="PANTHER" id="PTHR43367">
    <property type="match status" value="1"/>
</dbReference>
<protein>
    <submittedName>
        <fullName evidence="4">Response regulator NasT</fullName>
    </submittedName>
</protein>
<dbReference type="Pfam" id="PF03861">
    <property type="entry name" value="ANTAR"/>
    <property type="match status" value="1"/>
</dbReference>
<feature type="domain" description="ANTAR" evidence="3">
    <location>
        <begin position="138"/>
        <end position="199"/>
    </location>
</feature>
<dbReference type="PIRSF" id="PIRSF036382">
    <property type="entry name" value="RR_antiterm"/>
    <property type="match status" value="1"/>
</dbReference>
<dbReference type="SMART" id="SM01012">
    <property type="entry name" value="ANTAR"/>
    <property type="match status" value="1"/>
</dbReference>
<dbReference type="Gene3D" id="3.40.50.2300">
    <property type="match status" value="1"/>
</dbReference>
<dbReference type="InterPro" id="IPR001789">
    <property type="entry name" value="Sig_transdc_resp-reg_receiver"/>
</dbReference>
<comment type="caution">
    <text evidence="4">The sequence shown here is derived from an EMBL/GenBank/DDBJ whole genome shotgun (WGS) entry which is preliminary data.</text>
</comment>
<dbReference type="EMBL" id="JAVDXW010000001">
    <property type="protein sequence ID" value="MDR7300396.1"/>
    <property type="molecule type" value="Genomic_DNA"/>
</dbReference>
<gene>
    <name evidence="4" type="ORF">JOF55_000577</name>
</gene>
<keyword evidence="1" id="KW-0597">Phosphoprotein</keyword>
<dbReference type="InterPro" id="IPR011006">
    <property type="entry name" value="CheY-like_superfamily"/>
</dbReference>
<evidence type="ECO:0000259" key="2">
    <source>
        <dbReference type="PROSITE" id="PS50110"/>
    </source>
</evidence>
<dbReference type="RefSeq" id="WP_310269091.1">
    <property type="nucleotide sequence ID" value="NZ_JAVDXW010000001.1"/>
</dbReference>
<name>A0AAE3Z8Q7_9ACTN</name>
<dbReference type="PANTHER" id="PTHR43367:SF1">
    <property type="entry name" value="TWO-COMPONENT RESPONSE REGULATOR-LIKE APRR6-RELATED"/>
    <property type="match status" value="1"/>
</dbReference>
<dbReference type="PROSITE" id="PS50921">
    <property type="entry name" value="ANTAR"/>
    <property type="match status" value="1"/>
</dbReference>
<keyword evidence="5" id="KW-1185">Reference proteome</keyword>
<proteinExistence type="predicted"/>
<dbReference type="InterPro" id="IPR005561">
    <property type="entry name" value="ANTAR"/>
</dbReference>
<reference evidence="4" key="1">
    <citation type="submission" date="2023-07" db="EMBL/GenBank/DDBJ databases">
        <title>Sequencing the genomes of 1000 actinobacteria strains.</title>
        <authorList>
            <person name="Klenk H.-P."/>
        </authorList>
    </citation>
    <scope>NUCLEOTIDE SEQUENCE</scope>
    <source>
        <strain evidence="4">DSM 45977</strain>
    </source>
</reference>
<sequence>MTTPAAEDPNAAPTTQRRVLVAEDEALIRLDLVEMLREESYEVVGEAGDGQEAVRLADELRPDLVILDVKMPKMDGIEAASSIAGERIAPVVILTAFSQRDLVERARDAGAMAYLVKPFAKRDLVPAIELAISRFTEVQALESEVADLSERLEARKTIERAKGLLMNNHDLSEPESFRWLQRTAMDRRTTMKAVAQAVLDSLE</sequence>
<accession>A0AAE3Z8Q7</accession>
<evidence type="ECO:0000313" key="5">
    <source>
        <dbReference type="Proteomes" id="UP001180845"/>
    </source>
</evidence>
<organism evidence="4 5">
    <name type="scientific">Haloactinomyces albus</name>
    <dbReference type="NCBI Taxonomy" id="1352928"/>
    <lineage>
        <taxon>Bacteria</taxon>
        <taxon>Bacillati</taxon>
        <taxon>Actinomycetota</taxon>
        <taxon>Actinomycetes</taxon>
        <taxon>Actinopolysporales</taxon>
        <taxon>Actinopolysporaceae</taxon>
        <taxon>Haloactinomyces</taxon>
    </lineage>
</organism>
<feature type="domain" description="Response regulatory" evidence="2">
    <location>
        <begin position="18"/>
        <end position="132"/>
    </location>
</feature>
<dbReference type="PROSITE" id="PS50110">
    <property type="entry name" value="RESPONSE_REGULATORY"/>
    <property type="match status" value="1"/>
</dbReference>
<evidence type="ECO:0000313" key="4">
    <source>
        <dbReference type="EMBL" id="MDR7300396.1"/>
    </source>
</evidence>
<dbReference type="GO" id="GO:0000160">
    <property type="term" value="P:phosphorelay signal transduction system"/>
    <property type="evidence" value="ECO:0007669"/>
    <property type="project" value="InterPro"/>
</dbReference>
<dbReference type="Proteomes" id="UP001180845">
    <property type="component" value="Unassembled WGS sequence"/>
</dbReference>
<dbReference type="Gene3D" id="1.10.10.10">
    <property type="entry name" value="Winged helix-like DNA-binding domain superfamily/Winged helix DNA-binding domain"/>
    <property type="match status" value="1"/>
</dbReference>
<dbReference type="InterPro" id="IPR008327">
    <property type="entry name" value="Sig_transdc_resp-reg_antiterm"/>
</dbReference>